<organism evidence="10 11">
    <name type="scientific">Leptotrichia wadei (strain F0279)</name>
    <dbReference type="NCBI Taxonomy" id="888055"/>
    <lineage>
        <taxon>Bacteria</taxon>
        <taxon>Fusobacteriati</taxon>
        <taxon>Fusobacteriota</taxon>
        <taxon>Fusobacteriia</taxon>
        <taxon>Fusobacteriales</taxon>
        <taxon>Leptotrichiaceae</taxon>
        <taxon>Leptotrichia</taxon>
    </lineage>
</organism>
<evidence type="ECO:0000256" key="2">
    <source>
        <dbReference type="ARBA" id="ARBA00023002"/>
    </source>
</evidence>
<evidence type="ECO:0000313" key="10">
    <source>
        <dbReference type="EMBL" id="ERK47985.1"/>
    </source>
</evidence>
<dbReference type="PIRSF" id="PIRSF000445">
    <property type="entry name" value="4pyrrol_synth_GluRdtase"/>
    <property type="match status" value="1"/>
</dbReference>
<dbReference type="Gene3D" id="3.40.50.720">
    <property type="entry name" value="NAD(P)-binding Rossmann-like Domain"/>
    <property type="match status" value="1"/>
</dbReference>
<keyword evidence="2 4" id="KW-0560">Oxidoreductase</keyword>
<dbReference type="InterPro" id="IPR006151">
    <property type="entry name" value="Shikm_DH/Glu-tRNA_Rdtase"/>
</dbReference>
<dbReference type="SUPFAM" id="SSF51735">
    <property type="entry name" value="NAD(P)-binding Rossmann-fold domains"/>
    <property type="match status" value="1"/>
</dbReference>
<dbReference type="Gene3D" id="3.30.460.30">
    <property type="entry name" value="Glutamyl-tRNA reductase, N-terminal domain"/>
    <property type="match status" value="1"/>
</dbReference>
<comment type="miscellaneous">
    <text evidence="4">During catalysis, the active site Cys acts as a nucleophile attacking the alpha-carbonyl group of tRNA-bound glutamate with the formation of a thioester intermediate between enzyme and glutamate, and the concomitant release of tRNA(Glu). The thioester intermediate is finally reduced by direct hydride transfer from NADPH, to form the product GSA.</text>
</comment>
<evidence type="ECO:0000259" key="9">
    <source>
        <dbReference type="Pfam" id="PF05201"/>
    </source>
</evidence>
<feature type="domain" description="Quinate/shikimate 5-dehydrogenase/glutamyl-tRNA reductase" evidence="8">
    <location>
        <begin position="179"/>
        <end position="307"/>
    </location>
</feature>
<feature type="binding site" evidence="4 6">
    <location>
        <begin position="65"/>
        <end position="68"/>
    </location>
    <ligand>
        <name>substrate</name>
    </ligand>
</feature>
<evidence type="ECO:0000256" key="4">
    <source>
        <dbReference type="HAMAP-Rule" id="MF_00087"/>
    </source>
</evidence>
<dbReference type="EC" id="1.2.1.70" evidence="4"/>
<evidence type="ECO:0000256" key="7">
    <source>
        <dbReference type="PIRSR" id="PIRSR000445-3"/>
    </source>
</evidence>
<dbReference type="EMBL" id="AWVM01000111">
    <property type="protein sequence ID" value="ERK47985.1"/>
    <property type="molecule type" value="Genomic_DNA"/>
</dbReference>
<dbReference type="UniPathway" id="UPA00251">
    <property type="reaction ID" value="UER00316"/>
</dbReference>
<dbReference type="GO" id="GO:0008883">
    <property type="term" value="F:glutamyl-tRNA reductase activity"/>
    <property type="evidence" value="ECO:0007669"/>
    <property type="project" value="UniProtKB-UniRule"/>
</dbReference>
<sequence length="358" mass="42208">MIKLYKKTEREKMNENLVKNFYILSFSYKNLSLEEREKFVKEGYRHVLREYLEKRIIKGYVAVETCLRIELYLDVSKEFEIESLKRDFRIEKLKDYKGAEAVNYLLRVICGLDSIIKGEDQILVQLKKAYFDALDKNITSSFLNIMFNQAIETGKRFRAESKINEKNISLDSIAVKFIRTKFESLENKKIFVIGVGDLSQSILALLHKMNNCHLTMTNRSLRRSIELQKVYPDVQTAEFNEKYNVIKNMDIVISATSAPHLILETTKIQNILNDGKKRFFLDLAVPRDIEASIGEFENVSLYHLEDIWDEYNKNVEKRDEIVEKYSYIIEEQLKKIAEKLEKRRKYTNQKNIEMGENG</sequence>
<dbReference type="InterPro" id="IPR015895">
    <property type="entry name" value="4pyrrol_synth_GluRdtase_N"/>
</dbReference>
<evidence type="ECO:0000313" key="11">
    <source>
        <dbReference type="Proteomes" id="UP000016626"/>
    </source>
</evidence>
<comment type="similarity">
    <text evidence="4">Belongs to the glutamyl-tRNA reductase family.</text>
</comment>
<feature type="binding site" evidence="4 6">
    <location>
        <position position="114"/>
    </location>
    <ligand>
        <name>substrate</name>
    </ligand>
</feature>
<evidence type="ECO:0000256" key="1">
    <source>
        <dbReference type="ARBA" id="ARBA00022857"/>
    </source>
</evidence>
<comment type="caution">
    <text evidence="4">Lacks conserved residue(s) required for the propagation of feature annotation.</text>
</comment>
<feature type="binding site" evidence="4 6">
    <location>
        <position position="125"/>
    </location>
    <ligand>
        <name>substrate</name>
    </ligand>
</feature>
<feature type="active site" description="Nucleophile" evidence="4 5">
    <location>
        <position position="66"/>
    </location>
</feature>
<reference evidence="10 11" key="1">
    <citation type="submission" date="2013-06" db="EMBL/GenBank/DDBJ databases">
        <authorList>
            <person name="Weinstock G."/>
            <person name="Sodergren E."/>
            <person name="Lobos E.A."/>
            <person name="Fulton L."/>
            <person name="Fulton R."/>
            <person name="Courtney L."/>
            <person name="Fronick C."/>
            <person name="O'Laughlin M."/>
            <person name="Godfrey J."/>
            <person name="Wilson R.M."/>
            <person name="Miner T."/>
            <person name="Farmer C."/>
            <person name="Delehaunty K."/>
            <person name="Cordes M."/>
            <person name="Minx P."/>
            <person name="Tomlinson C."/>
            <person name="Chen J."/>
            <person name="Wollam A."/>
            <person name="Pepin K.H."/>
            <person name="Bhonagiri V."/>
            <person name="Zhang X."/>
            <person name="Warren W."/>
            <person name="Mitreva M."/>
            <person name="Mardis E.R."/>
            <person name="Wilson R.K."/>
        </authorList>
    </citation>
    <scope>NUCLEOTIDE SEQUENCE [LARGE SCALE GENOMIC DNA]</scope>
    <source>
        <strain evidence="10 11">F0279</strain>
    </source>
</reference>
<accession>U2PBY2</accession>
<feature type="binding site" evidence="4 7">
    <location>
        <begin position="194"/>
        <end position="199"/>
    </location>
    <ligand>
        <name>NADP(+)</name>
        <dbReference type="ChEBI" id="CHEBI:58349"/>
    </ligand>
</feature>
<dbReference type="AlphaFoldDB" id="U2PBY2"/>
<dbReference type="GO" id="GO:0050661">
    <property type="term" value="F:NADP binding"/>
    <property type="evidence" value="ECO:0007669"/>
    <property type="project" value="InterPro"/>
</dbReference>
<evidence type="ECO:0000256" key="5">
    <source>
        <dbReference type="PIRSR" id="PIRSR000445-1"/>
    </source>
</evidence>
<comment type="domain">
    <text evidence="4">Possesses an unusual extended V-shaped dimeric structure with each monomer consisting of three distinct domains arranged along a curved 'spinal' alpha-helix. The N-terminal catalytic domain specifically recognizes the glutamate moiety of the substrate. The second domain is the NADPH-binding domain, and the third C-terminal domain is responsible for dimerization.</text>
</comment>
<gene>
    <name evidence="4" type="primary">hemA</name>
    <name evidence="10" type="ORF">HMPREF9015_02246</name>
</gene>
<dbReference type="Proteomes" id="UP000016626">
    <property type="component" value="Unassembled WGS sequence"/>
</dbReference>
<proteinExistence type="inferred from homology"/>
<dbReference type="PANTHER" id="PTHR43013">
    <property type="entry name" value="GLUTAMYL-TRNA REDUCTASE"/>
    <property type="match status" value="1"/>
</dbReference>
<dbReference type="SUPFAM" id="SSF69742">
    <property type="entry name" value="Glutamyl tRNA-reductase catalytic, N-terminal domain"/>
    <property type="match status" value="1"/>
</dbReference>
<dbReference type="eggNOG" id="COG0373">
    <property type="taxonomic scope" value="Bacteria"/>
</dbReference>
<comment type="subunit">
    <text evidence="4">Homodimer.</text>
</comment>
<dbReference type="Pfam" id="PF05201">
    <property type="entry name" value="GlutR_N"/>
    <property type="match status" value="1"/>
</dbReference>
<evidence type="ECO:0000256" key="6">
    <source>
        <dbReference type="PIRSR" id="PIRSR000445-2"/>
    </source>
</evidence>
<dbReference type="PATRIC" id="fig|888055.3.peg.2155"/>
<dbReference type="GO" id="GO:0019353">
    <property type="term" value="P:protoporphyrinogen IX biosynthetic process from glutamate"/>
    <property type="evidence" value="ECO:0007669"/>
    <property type="project" value="TreeGrafter"/>
</dbReference>
<dbReference type="InterPro" id="IPR036343">
    <property type="entry name" value="GluRdtase_N_sf"/>
</dbReference>
<dbReference type="InterPro" id="IPR036291">
    <property type="entry name" value="NAD(P)-bd_dom_sf"/>
</dbReference>
<evidence type="ECO:0000259" key="8">
    <source>
        <dbReference type="Pfam" id="PF01488"/>
    </source>
</evidence>
<feature type="domain" description="Glutamyl-tRNA reductase N-terminal" evidence="9">
    <location>
        <begin position="25"/>
        <end position="160"/>
    </location>
</feature>
<comment type="pathway">
    <text evidence="4">Porphyrin-containing compound metabolism; protoporphyrin-IX biosynthesis; 5-aminolevulinate from L-glutamyl-tRNA(Glu): step 1/2.</text>
</comment>
<feature type="binding site" evidence="4 6">
    <location>
        <begin position="119"/>
        <end position="121"/>
    </location>
    <ligand>
        <name>substrate</name>
    </ligand>
</feature>
<evidence type="ECO:0000256" key="3">
    <source>
        <dbReference type="ARBA" id="ARBA00023244"/>
    </source>
</evidence>
<name>U2PBY2_LEPWF</name>
<dbReference type="InterPro" id="IPR000343">
    <property type="entry name" value="4pyrrol_synth_GluRdtase"/>
</dbReference>
<keyword evidence="1 4" id="KW-0521">NADP</keyword>
<comment type="caution">
    <text evidence="10">The sequence shown here is derived from an EMBL/GenBank/DDBJ whole genome shotgun (WGS) entry which is preliminary data.</text>
</comment>
<dbReference type="HAMAP" id="MF_00087">
    <property type="entry name" value="Glu_tRNA_reductase"/>
    <property type="match status" value="1"/>
</dbReference>
<dbReference type="Pfam" id="PF01488">
    <property type="entry name" value="Shikimate_DH"/>
    <property type="match status" value="1"/>
</dbReference>
<keyword evidence="3 4" id="KW-0627">Porphyrin biosynthesis</keyword>
<comment type="catalytic activity">
    <reaction evidence="4">
        <text>(S)-4-amino-5-oxopentanoate + tRNA(Glu) + NADP(+) = L-glutamyl-tRNA(Glu) + NADPH + H(+)</text>
        <dbReference type="Rhea" id="RHEA:12344"/>
        <dbReference type="Rhea" id="RHEA-COMP:9663"/>
        <dbReference type="Rhea" id="RHEA-COMP:9680"/>
        <dbReference type="ChEBI" id="CHEBI:15378"/>
        <dbReference type="ChEBI" id="CHEBI:57501"/>
        <dbReference type="ChEBI" id="CHEBI:57783"/>
        <dbReference type="ChEBI" id="CHEBI:58349"/>
        <dbReference type="ChEBI" id="CHEBI:78442"/>
        <dbReference type="ChEBI" id="CHEBI:78520"/>
        <dbReference type="EC" id="1.2.1.70"/>
    </reaction>
</comment>
<dbReference type="PANTHER" id="PTHR43013:SF1">
    <property type="entry name" value="GLUTAMYL-TRNA REDUCTASE"/>
    <property type="match status" value="1"/>
</dbReference>
<dbReference type="NCBIfam" id="TIGR01035">
    <property type="entry name" value="hemA"/>
    <property type="match status" value="1"/>
</dbReference>
<dbReference type="HOGENOM" id="CLU_035113_1_2_0"/>
<comment type="function">
    <text evidence="4">Catalyzes the NADPH-dependent reduction of glutamyl-tRNA(Glu) to glutamate 1-semialdehyde (GSA).</text>
</comment>
<protein>
    <recommendedName>
        <fullName evidence="4">Glutamyl-tRNA reductase</fullName>
        <shortName evidence="4">GluTR</shortName>
        <ecNumber evidence="4">1.2.1.70</ecNumber>
    </recommendedName>
</protein>